<evidence type="ECO:0000313" key="2">
    <source>
        <dbReference type="EMBL" id="NKZ11932.1"/>
    </source>
</evidence>
<evidence type="ECO:0008006" key="4">
    <source>
        <dbReference type="Google" id="ProtNLM"/>
    </source>
</evidence>
<proteinExistence type="predicted"/>
<sequence>MAGRRAHQTQIPVTAVQALMRIAGWALLVLTGCAVLGQLYGASFPGEPSSAFYVATLALIPLFAIWCVAGVALRRTAGRRGWAVMLASPVLVIVGIVLICTSVPLQLHWLAVRPSFERALQEFNDDASVGAHPHPVADYPIEQVARRTDNFVDFTYRNDENGWDGFAYSADGSAPQTVRRPSGDYVIASAKRLGPHWFAFQSYHTMR</sequence>
<dbReference type="PROSITE" id="PS51257">
    <property type="entry name" value="PROKAR_LIPOPROTEIN"/>
    <property type="match status" value="1"/>
</dbReference>
<keyword evidence="1" id="KW-0812">Transmembrane</keyword>
<reference evidence="2 3" key="1">
    <citation type="submission" date="2020-04" db="EMBL/GenBank/DDBJ databases">
        <title>MicrobeNet Type strains.</title>
        <authorList>
            <person name="Nicholson A.C."/>
        </authorList>
    </citation>
    <scope>NUCLEOTIDE SEQUENCE [LARGE SCALE GENOMIC DNA]</scope>
    <source>
        <strain evidence="2 3">ATCC 700731</strain>
    </source>
</reference>
<dbReference type="AlphaFoldDB" id="A0A7X6RWD1"/>
<organism evidence="2 3">
    <name type="scientific">Mycolicibacterium septicum DSM 44393</name>
    <dbReference type="NCBI Taxonomy" id="1341646"/>
    <lineage>
        <taxon>Bacteria</taxon>
        <taxon>Bacillati</taxon>
        <taxon>Actinomycetota</taxon>
        <taxon>Actinomycetes</taxon>
        <taxon>Mycobacteriales</taxon>
        <taxon>Mycobacteriaceae</taxon>
        <taxon>Mycolicibacterium</taxon>
    </lineage>
</organism>
<dbReference type="EMBL" id="JAAXPJ010000005">
    <property type="protein sequence ID" value="NKZ11932.1"/>
    <property type="molecule type" value="Genomic_DNA"/>
</dbReference>
<comment type="caution">
    <text evidence="2">The sequence shown here is derived from an EMBL/GenBank/DDBJ whole genome shotgun (WGS) entry which is preliminary data.</text>
</comment>
<feature type="transmembrane region" description="Helical" evidence="1">
    <location>
        <begin position="82"/>
        <end position="105"/>
    </location>
</feature>
<gene>
    <name evidence="2" type="ORF">HGA11_13180</name>
</gene>
<name>A0A7X6RWD1_9MYCO</name>
<dbReference type="Proteomes" id="UP000518188">
    <property type="component" value="Unassembled WGS sequence"/>
</dbReference>
<evidence type="ECO:0000256" key="1">
    <source>
        <dbReference type="SAM" id="Phobius"/>
    </source>
</evidence>
<protein>
    <recommendedName>
        <fullName evidence="4">DUF1109 domain-containing protein</fullName>
    </recommendedName>
</protein>
<keyword evidence="1" id="KW-1133">Transmembrane helix</keyword>
<feature type="transmembrane region" description="Helical" evidence="1">
    <location>
        <begin position="21"/>
        <end position="40"/>
    </location>
</feature>
<dbReference type="RefSeq" id="WP_162563241.1">
    <property type="nucleotide sequence ID" value="NZ_HG322953.1"/>
</dbReference>
<feature type="transmembrane region" description="Helical" evidence="1">
    <location>
        <begin position="52"/>
        <end position="73"/>
    </location>
</feature>
<evidence type="ECO:0000313" key="3">
    <source>
        <dbReference type="Proteomes" id="UP000518188"/>
    </source>
</evidence>
<keyword evidence="1" id="KW-0472">Membrane</keyword>
<accession>A0A7X6RWD1</accession>